<protein>
    <submittedName>
        <fullName evidence="1">Tubulin--tyrosine ligase pby1</fullName>
    </submittedName>
</protein>
<gene>
    <name evidence="1" type="primary">PBY1</name>
    <name evidence="1" type="ORF">H2198_000472</name>
</gene>
<evidence type="ECO:0000313" key="2">
    <source>
        <dbReference type="Proteomes" id="UP001172386"/>
    </source>
</evidence>
<evidence type="ECO:0000313" key="1">
    <source>
        <dbReference type="EMBL" id="KAJ9663969.1"/>
    </source>
</evidence>
<organism evidence="1 2">
    <name type="scientific">Neophaeococcomyces mojaviensis</name>
    <dbReference type="NCBI Taxonomy" id="3383035"/>
    <lineage>
        <taxon>Eukaryota</taxon>
        <taxon>Fungi</taxon>
        <taxon>Dikarya</taxon>
        <taxon>Ascomycota</taxon>
        <taxon>Pezizomycotina</taxon>
        <taxon>Eurotiomycetes</taxon>
        <taxon>Chaetothyriomycetidae</taxon>
        <taxon>Chaetothyriales</taxon>
        <taxon>Chaetothyriales incertae sedis</taxon>
        <taxon>Neophaeococcomyces</taxon>
    </lineage>
</organism>
<dbReference type="EMBL" id="JAPDRQ010000005">
    <property type="protein sequence ID" value="KAJ9663969.1"/>
    <property type="molecule type" value="Genomic_DNA"/>
</dbReference>
<dbReference type="Proteomes" id="UP001172386">
    <property type="component" value="Unassembled WGS sequence"/>
</dbReference>
<reference evidence="1" key="1">
    <citation type="submission" date="2022-10" db="EMBL/GenBank/DDBJ databases">
        <title>Culturing micro-colonial fungi from biological soil crusts in the Mojave desert and describing Neophaeococcomyces mojavensis, and introducing the new genera and species Taxawa tesnikishii.</title>
        <authorList>
            <person name="Kurbessoian T."/>
            <person name="Stajich J.E."/>
        </authorList>
    </citation>
    <scope>NUCLEOTIDE SEQUENCE</scope>
    <source>
        <strain evidence="1">JES_112</strain>
    </source>
</reference>
<comment type="caution">
    <text evidence="1">The sequence shown here is derived from an EMBL/GenBank/DDBJ whole genome shotgun (WGS) entry which is preliminary data.</text>
</comment>
<proteinExistence type="predicted"/>
<keyword evidence="2" id="KW-1185">Reference proteome</keyword>
<keyword evidence="1" id="KW-0436">Ligase</keyword>
<name>A0ACC3AJI0_9EURO</name>
<accession>A0ACC3AJI0</accession>
<sequence>MHILVTNDDGPPSNQSSPYVHSLVSTLKDAGHTVSVVLPNVQRSWIGKAHMVGQTLTPSYFRPGTLHKDDGITSDRPFHDGGEEWVLLDGTPASCTQIGLYHLFNDRGPIDLVLSGPNYGRNTTAIFALSSGTIGAAMEGATMGRRSIALSYAFDSREHDPEIIAAASKLSTRLVEKLMKEWPEDVHLYSINVPLRKGVENQLITYTDMIQNKWTSGSSFTVLPEGTADADPDVEELKIRDSEKPIDAVGRPARREHVTFKWSPNFVDVKTSSQAAGKGDGWHVLQGHVTVTPLRANFWHVPHYTGEIKLSDHDNINTESDTKPPLAIVQYPEPYVQPLITKALQHHSRLGFEIVEHNVDLPASDRRVVQFRAYETLDFDHAMQHTSTSLLCAYVIRKALIRKHYLSNTISSWLTKHPASILKDHFKASVHFELDYAEFLDDALVDAWDLHESMVRNDSVQAQRQKEWWILKPGMSDGGNGIRLFSSIEELQHIFEAWDPPSDEEDEDGEIEATSTNAQDRDDSEAPITSQLRHFIVQPYIDPPLLLPAYGNRKFHIRCYVVAVGALKVFVYREMLALFAAKSYEAPKVDEHSISIDLSQHLTNTCFQDESTKESSVHRYWMLDEPSFDPEWKEDIYSQICKVTGEVFEAAAREQMVHFQAIPNAFEIMGVDFLVDTDYKVWLLEMNAYPDFKQTGEDLQETVVGGLFDEVVKTAVAPFFGVKDHSDGSEQMTKVKEFDLGRR</sequence>